<keyword evidence="3" id="KW-0813">Transport</keyword>
<evidence type="ECO:0000256" key="10">
    <source>
        <dbReference type="ARBA" id="ARBA00023136"/>
    </source>
</evidence>
<dbReference type="Proteomes" id="UP000024635">
    <property type="component" value="Unassembled WGS sequence"/>
</dbReference>
<dbReference type="STRING" id="53326.A0A016UZF2"/>
<dbReference type="AlphaFoldDB" id="A0A016UZF2"/>
<reference evidence="18" key="1">
    <citation type="journal article" date="2015" name="Nat. Genet.">
        <title>The genome and transcriptome of the zoonotic hookworm Ancylostoma ceylanicum identify infection-specific gene families.</title>
        <authorList>
            <person name="Schwarz E.M."/>
            <person name="Hu Y."/>
            <person name="Antoshechkin I."/>
            <person name="Miller M.M."/>
            <person name="Sternberg P.W."/>
            <person name="Aroian R.V."/>
        </authorList>
    </citation>
    <scope>NUCLEOTIDE SEQUENCE</scope>
    <source>
        <strain evidence="18">HY135</strain>
    </source>
</reference>
<evidence type="ECO:0000256" key="7">
    <source>
        <dbReference type="ARBA" id="ARBA00022970"/>
    </source>
</evidence>
<evidence type="ECO:0000256" key="14">
    <source>
        <dbReference type="ARBA" id="ARBA00038442"/>
    </source>
</evidence>
<comment type="subcellular location">
    <subcellularLocation>
        <location evidence="1">Late endosome membrane</location>
        <topology evidence="1">Multi-pass membrane protein</topology>
    </subcellularLocation>
    <subcellularLocation>
        <location evidence="2">Lysosome membrane</location>
        <topology evidence="2">Multi-pass membrane protein</topology>
    </subcellularLocation>
</comment>
<dbReference type="GO" id="GO:0005765">
    <property type="term" value="C:lysosomal membrane"/>
    <property type="evidence" value="ECO:0007669"/>
    <property type="project" value="UniProtKB-SubCell"/>
</dbReference>
<sequence length="441" mass="49752">MYASWQAGLVFGLLIFLAMALLCFYTTYIVIQSPKGLDNVDPNHVEFSEICRSYLGRAGEIVAIVFSMFILTGAILAYYVLMSNFLYFTGTLIYDLAHPSNDTLEMQEAPRCNFHCEMDKSLQPDKHLNSTQPPILFGLRFDQIWQLRTRLSLRHSSKQATLSDRVRLAKTSFTVPILLAIVTFPLLNFKSPTFFTKFNVLGTVSVLYILLFNGARLIKCGVHISLTDVASEVYAAPFSMNFPALTGTLTLSYFIHNCILTILRHQRNPENNTRDLCIGFALVAFSYIFVAVTFYISFPFRKSCIHDNLLNNFSADYPYSAVARILILFQLITILPLITFFIRTQLSQFVFKKTYPGLGYVMLLSVVVVTCGASIAIFYPNIGSIIRYVGAISGMMYSYALPCLVYMREARIKGTLTPVKIVIHSLIIVFGVTNLISQFFV</sequence>
<feature type="transmembrane region" description="Helical" evidence="15">
    <location>
        <begin position="6"/>
        <end position="31"/>
    </location>
</feature>
<feature type="transmembrane region" description="Helical" evidence="15">
    <location>
        <begin position="385"/>
        <end position="407"/>
    </location>
</feature>
<keyword evidence="11" id="KW-1015">Disulfide bond</keyword>
<keyword evidence="10 15" id="KW-0472">Membrane</keyword>
<evidence type="ECO:0000259" key="16">
    <source>
        <dbReference type="Pfam" id="PF01490"/>
    </source>
</evidence>
<evidence type="ECO:0000256" key="8">
    <source>
        <dbReference type="ARBA" id="ARBA00022989"/>
    </source>
</evidence>
<dbReference type="OrthoDB" id="294730at2759"/>
<evidence type="ECO:0000313" key="17">
    <source>
        <dbReference type="EMBL" id="EYC19853.1"/>
    </source>
</evidence>
<feature type="transmembrane region" description="Helical" evidence="15">
    <location>
        <begin position="354"/>
        <end position="379"/>
    </location>
</feature>
<dbReference type="Pfam" id="PF01490">
    <property type="entry name" value="Aa_trans"/>
    <property type="match status" value="2"/>
</dbReference>
<feature type="domain" description="Amino acid transporter transmembrane" evidence="16">
    <location>
        <begin position="177"/>
        <end position="434"/>
    </location>
</feature>
<organism evidence="17 18">
    <name type="scientific">Ancylostoma ceylanicum</name>
    <dbReference type="NCBI Taxonomy" id="53326"/>
    <lineage>
        <taxon>Eukaryota</taxon>
        <taxon>Metazoa</taxon>
        <taxon>Ecdysozoa</taxon>
        <taxon>Nematoda</taxon>
        <taxon>Chromadorea</taxon>
        <taxon>Rhabditida</taxon>
        <taxon>Rhabditina</taxon>
        <taxon>Rhabditomorpha</taxon>
        <taxon>Strongyloidea</taxon>
        <taxon>Ancylostomatidae</taxon>
        <taxon>Ancylostomatinae</taxon>
        <taxon>Ancylostoma</taxon>
    </lineage>
</organism>
<gene>
    <name evidence="17" type="primary">Acey_s0023.g751</name>
    <name evidence="17" type="ORF">Y032_0023g751</name>
</gene>
<evidence type="ECO:0000256" key="12">
    <source>
        <dbReference type="ARBA" id="ARBA00023180"/>
    </source>
</evidence>
<keyword evidence="5" id="KW-0479">Metal-binding</keyword>
<evidence type="ECO:0000256" key="6">
    <source>
        <dbReference type="ARBA" id="ARBA00022753"/>
    </source>
</evidence>
<accession>A0A016UZF2</accession>
<evidence type="ECO:0000256" key="15">
    <source>
        <dbReference type="SAM" id="Phobius"/>
    </source>
</evidence>
<evidence type="ECO:0000256" key="9">
    <source>
        <dbReference type="ARBA" id="ARBA00023053"/>
    </source>
</evidence>
<keyword evidence="9" id="KW-0915">Sodium</keyword>
<keyword evidence="12" id="KW-0325">Glycoprotein</keyword>
<keyword evidence="18" id="KW-1185">Reference proteome</keyword>
<comment type="similarity">
    <text evidence="14">Belongs to the amino acid/polyamine transporter 2 family. SLC38A9 subfamily.</text>
</comment>
<proteinExistence type="inferred from homology"/>
<feature type="transmembrane region" description="Helical" evidence="15">
    <location>
        <begin position="276"/>
        <end position="298"/>
    </location>
</feature>
<dbReference type="GO" id="GO:0015179">
    <property type="term" value="F:L-amino acid transmembrane transporter activity"/>
    <property type="evidence" value="ECO:0007669"/>
    <property type="project" value="TreeGrafter"/>
</dbReference>
<feature type="transmembrane region" description="Helical" evidence="15">
    <location>
        <begin position="318"/>
        <end position="342"/>
    </location>
</feature>
<dbReference type="GO" id="GO:0046872">
    <property type="term" value="F:metal ion binding"/>
    <property type="evidence" value="ECO:0007669"/>
    <property type="project" value="UniProtKB-KW"/>
</dbReference>
<keyword evidence="8 15" id="KW-1133">Transmembrane helix</keyword>
<evidence type="ECO:0000256" key="4">
    <source>
        <dbReference type="ARBA" id="ARBA00022692"/>
    </source>
</evidence>
<feature type="transmembrane region" description="Helical" evidence="15">
    <location>
        <begin position="234"/>
        <end position="255"/>
    </location>
</feature>
<feature type="transmembrane region" description="Helical" evidence="15">
    <location>
        <begin position="61"/>
        <end position="81"/>
    </location>
</feature>
<keyword evidence="7" id="KW-0029">Amino-acid transport</keyword>
<dbReference type="PANTHER" id="PTHR22950:SF244">
    <property type="entry name" value="NEUTRAL AMINO ACID TRANSPORTER 9"/>
    <property type="match status" value="1"/>
</dbReference>
<keyword evidence="6" id="KW-0967">Endosome</keyword>
<keyword evidence="4 15" id="KW-0812">Transmembrane</keyword>
<keyword evidence="13" id="KW-0458">Lysosome</keyword>
<evidence type="ECO:0000256" key="13">
    <source>
        <dbReference type="ARBA" id="ARBA00023228"/>
    </source>
</evidence>
<evidence type="ECO:0000256" key="3">
    <source>
        <dbReference type="ARBA" id="ARBA00022448"/>
    </source>
</evidence>
<feature type="transmembrane region" description="Helical" evidence="15">
    <location>
        <begin position="419"/>
        <end position="440"/>
    </location>
</feature>
<dbReference type="EMBL" id="JARK01001359">
    <property type="protein sequence ID" value="EYC19853.1"/>
    <property type="molecule type" value="Genomic_DNA"/>
</dbReference>
<evidence type="ECO:0000313" key="18">
    <source>
        <dbReference type="Proteomes" id="UP000024635"/>
    </source>
</evidence>
<feature type="transmembrane region" description="Helical" evidence="15">
    <location>
        <begin position="194"/>
        <end position="214"/>
    </location>
</feature>
<evidence type="ECO:0000256" key="1">
    <source>
        <dbReference type="ARBA" id="ARBA00004107"/>
    </source>
</evidence>
<protein>
    <recommendedName>
        <fullName evidence="16">Amino acid transporter transmembrane domain-containing protein</fullName>
    </recommendedName>
</protein>
<dbReference type="PANTHER" id="PTHR22950">
    <property type="entry name" value="AMINO ACID TRANSPORTER"/>
    <property type="match status" value="1"/>
</dbReference>
<feature type="domain" description="Amino acid transporter transmembrane" evidence="16">
    <location>
        <begin position="2"/>
        <end position="87"/>
    </location>
</feature>
<name>A0A016UZF2_9BILA</name>
<evidence type="ECO:0000256" key="2">
    <source>
        <dbReference type="ARBA" id="ARBA00004155"/>
    </source>
</evidence>
<comment type="caution">
    <text evidence="17">The sequence shown here is derived from an EMBL/GenBank/DDBJ whole genome shotgun (WGS) entry which is preliminary data.</text>
</comment>
<dbReference type="GO" id="GO:0031902">
    <property type="term" value="C:late endosome membrane"/>
    <property type="evidence" value="ECO:0007669"/>
    <property type="project" value="UniProtKB-SubCell"/>
</dbReference>
<evidence type="ECO:0000256" key="11">
    <source>
        <dbReference type="ARBA" id="ARBA00023157"/>
    </source>
</evidence>
<evidence type="ECO:0000256" key="5">
    <source>
        <dbReference type="ARBA" id="ARBA00022723"/>
    </source>
</evidence>
<dbReference type="InterPro" id="IPR013057">
    <property type="entry name" value="AA_transpt_TM"/>
</dbReference>